<evidence type="ECO:0000313" key="2">
    <source>
        <dbReference type="EMBL" id="AOH82788.1"/>
    </source>
</evidence>
<dbReference type="InterPro" id="IPR052965">
    <property type="entry name" value="Pigment-catalase-like"/>
</dbReference>
<dbReference type="AlphaFoldDB" id="A0A1B3Z5T7"/>
<gene>
    <name evidence="2" type="ORF">AWL63_01120</name>
</gene>
<dbReference type="InterPro" id="IPR006311">
    <property type="entry name" value="TAT_signal"/>
</dbReference>
<keyword evidence="3" id="KW-1185">Reference proteome</keyword>
<organism evidence="2 3">
    <name type="scientific">Sphingomonas panacis</name>
    <dbReference type="NCBI Taxonomy" id="1560345"/>
    <lineage>
        <taxon>Bacteria</taxon>
        <taxon>Pseudomonadati</taxon>
        <taxon>Pseudomonadota</taxon>
        <taxon>Alphaproteobacteria</taxon>
        <taxon>Sphingomonadales</taxon>
        <taxon>Sphingomonadaceae</taxon>
        <taxon>Sphingomonas</taxon>
    </lineage>
</organism>
<dbReference type="Pfam" id="PF13668">
    <property type="entry name" value="Ferritin_2"/>
    <property type="match status" value="1"/>
</dbReference>
<accession>A0A1B3Z5T7</accession>
<evidence type="ECO:0008006" key="4">
    <source>
        <dbReference type="Google" id="ProtNLM"/>
    </source>
</evidence>
<evidence type="ECO:0000313" key="3">
    <source>
        <dbReference type="Proteomes" id="UP000094256"/>
    </source>
</evidence>
<sequence length="317" mass="32015">MMTALHEDSLDTRNERREFFRTALGAAAITATGAAALTITSIARADTVADSSLVNFALNFEYLLGQFYGLAANGAGLPAAQLTGAGTAGAVTGGRQATFTDPVVAQIASEFAQEAAARVAFLRTTAGADVIAQPKIDLDVTATAAFSTAMRAAGLVASGTGFDVYANDSNFLLAAFLLEDVVATTYRGLLTSATNATNRESIVGLLGAAAYRAGTIRTLLYAKGAASGSTLRANADAISNVRDALDGSSDDDQGISPTTDANSNLVSNITPAGPDGIAYGRAATSVLNIVYLNSLSTSSGGFFPAGVNGTTVASAAN</sequence>
<protein>
    <recommendedName>
        <fullName evidence="4">Ferritin-like domain-containing protein</fullName>
    </recommendedName>
</protein>
<feature type="region of interest" description="Disordered" evidence="1">
    <location>
        <begin position="245"/>
        <end position="267"/>
    </location>
</feature>
<dbReference type="STRING" id="1560345.AWL63_01120"/>
<dbReference type="RefSeq" id="WP_069203372.1">
    <property type="nucleotide sequence ID" value="NZ_CP014168.1"/>
</dbReference>
<feature type="compositionally biased region" description="Polar residues" evidence="1">
    <location>
        <begin position="255"/>
        <end position="267"/>
    </location>
</feature>
<dbReference type="OrthoDB" id="954262at2"/>
<proteinExistence type="predicted"/>
<evidence type="ECO:0000256" key="1">
    <source>
        <dbReference type="SAM" id="MobiDB-lite"/>
    </source>
</evidence>
<reference evidence="2 3" key="1">
    <citation type="submission" date="2016-01" db="EMBL/GenBank/DDBJ databases">
        <title>Complete genome and mega plasmid sequence of Sphingomonas panacis DCY99 elicits systemic resistance in rice to Xanthomonas oryzae.</title>
        <authorList>
            <person name="Kim Y.J."/>
            <person name="Yang D.C."/>
            <person name="Sing P."/>
        </authorList>
    </citation>
    <scope>NUCLEOTIDE SEQUENCE [LARGE SCALE GENOMIC DNA]</scope>
    <source>
        <strain evidence="2 3">DCY99</strain>
    </source>
</reference>
<dbReference type="KEGG" id="span:AWL63_01120"/>
<dbReference type="EMBL" id="CP014168">
    <property type="protein sequence ID" value="AOH82788.1"/>
    <property type="molecule type" value="Genomic_DNA"/>
</dbReference>
<name>A0A1B3Z5T7_9SPHN</name>
<dbReference type="PANTHER" id="PTHR31694">
    <property type="entry name" value="DESICCATION-LIKE PROTEIN"/>
    <property type="match status" value="1"/>
</dbReference>
<dbReference type="PROSITE" id="PS51318">
    <property type="entry name" value="TAT"/>
    <property type="match status" value="1"/>
</dbReference>
<dbReference type="Proteomes" id="UP000094256">
    <property type="component" value="Chromosome"/>
</dbReference>
<dbReference type="PANTHER" id="PTHR31694:SF26">
    <property type="entry name" value="OS05G0151100 PROTEIN"/>
    <property type="match status" value="1"/>
</dbReference>